<accession>A0ABY1RWL6</accession>
<evidence type="ECO:0000313" key="4">
    <source>
        <dbReference type="Proteomes" id="UP001159257"/>
    </source>
</evidence>
<feature type="signal peptide" evidence="1">
    <location>
        <begin position="1"/>
        <end position="23"/>
    </location>
</feature>
<dbReference type="Pfam" id="PF13598">
    <property type="entry name" value="DUF4139"/>
    <property type="match status" value="1"/>
</dbReference>
<feature type="domain" description="DUF4139" evidence="2">
    <location>
        <begin position="188"/>
        <end position="468"/>
    </location>
</feature>
<sequence>MLNNRFVVILGLGMALTTTSGWAASGEHFLDEATRSQLSLTLYQQNLALVEEQREIPSLATGSRVILQGVSPQMQAETLQISGAGVVTEQNLEQNLLSLAQLLQQNTGKMITLARFNSVTGVETRQQVRLLKAEGNQALIENSEGHIETLPLNHSGWRLIFPAPAEGFQLQPQLSFVSEGLKKPGFAQLSYLTRGLSWSMDYVISLNKEGDALSLQGLATLSNQSGQAWPEAHIKLLAGTVNEPMEQPHFEALGVMRAAKMDQTGGQIAPGNVQDYHLYALPAPLALKDQQQKQIPLIHREQIKSEIRYHHQLQVSAHQQLQTQQYKASIHLTFDAPQMDNAKTPLPSGQARVFRPDASGQMQFIGGSQLHATAPGDTTRLVLGEAFDVGVEYTQTGFKKVFDGYEVSYEVLLTNRSAKDKPFNLIALMPIPFTLQQASLKPTEETAAQIGWTFDLKAGEEKTLTFTAKLIKS</sequence>
<dbReference type="RefSeq" id="WP_239041837.1">
    <property type="nucleotide sequence ID" value="NZ_BAAAEY010000002.1"/>
</dbReference>
<evidence type="ECO:0000313" key="3">
    <source>
        <dbReference type="EMBL" id="SMR69916.1"/>
    </source>
</evidence>
<evidence type="ECO:0000259" key="2">
    <source>
        <dbReference type="Pfam" id="PF13598"/>
    </source>
</evidence>
<dbReference type="Proteomes" id="UP001159257">
    <property type="component" value="Unassembled WGS sequence"/>
</dbReference>
<keyword evidence="4" id="KW-1185">Reference proteome</keyword>
<feature type="chain" id="PRO_5047389324" description="DUF4139 domain-containing protein" evidence="1">
    <location>
        <begin position="24"/>
        <end position="473"/>
    </location>
</feature>
<reference evidence="3 4" key="1">
    <citation type="submission" date="2017-05" db="EMBL/GenBank/DDBJ databases">
        <authorList>
            <person name="Varghese N."/>
            <person name="Submissions S."/>
        </authorList>
    </citation>
    <scope>NUCLEOTIDE SEQUENCE [LARGE SCALE GENOMIC DNA]</scope>
    <source>
        <strain evidence="3 4">CGMCC 1.7287</strain>
    </source>
</reference>
<comment type="caution">
    <text evidence="3">The sequence shown here is derived from an EMBL/GenBank/DDBJ whole genome shotgun (WGS) entry which is preliminary data.</text>
</comment>
<keyword evidence="1" id="KW-0732">Signal</keyword>
<proteinExistence type="predicted"/>
<dbReference type="PANTHER" id="PTHR38075:SF1">
    <property type="entry name" value="DUF4139 DOMAIN-CONTAINING PROTEIN"/>
    <property type="match status" value="1"/>
</dbReference>
<dbReference type="EMBL" id="FXWV01000001">
    <property type="protein sequence ID" value="SMR69916.1"/>
    <property type="molecule type" value="Genomic_DNA"/>
</dbReference>
<name>A0ABY1RWL6_9GAMM</name>
<dbReference type="PANTHER" id="PTHR38075">
    <property type="entry name" value="DUF4139 DOMAIN-CONTAINING PROTEIN"/>
    <property type="match status" value="1"/>
</dbReference>
<dbReference type="InterPro" id="IPR037291">
    <property type="entry name" value="DUF4139"/>
</dbReference>
<protein>
    <recommendedName>
        <fullName evidence="2">DUF4139 domain-containing protein</fullName>
    </recommendedName>
</protein>
<gene>
    <name evidence="3" type="ORF">SAMN04487964_101406</name>
</gene>
<organism evidence="3 4">
    <name type="scientific">Marinobacterium sediminicola</name>
    <dbReference type="NCBI Taxonomy" id="518898"/>
    <lineage>
        <taxon>Bacteria</taxon>
        <taxon>Pseudomonadati</taxon>
        <taxon>Pseudomonadota</taxon>
        <taxon>Gammaproteobacteria</taxon>
        <taxon>Oceanospirillales</taxon>
        <taxon>Oceanospirillaceae</taxon>
        <taxon>Marinobacterium</taxon>
    </lineage>
</organism>
<evidence type="ECO:0000256" key="1">
    <source>
        <dbReference type="SAM" id="SignalP"/>
    </source>
</evidence>